<dbReference type="SUPFAM" id="SSF82866">
    <property type="entry name" value="Multidrug efflux transporter AcrB transmembrane domain"/>
    <property type="match status" value="2"/>
</dbReference>
<evidence type="ECO:0000256" key="3">
    <source>
        <dbReference type="ARBA" id="ARBA00022475"/>
    </source>
</evidence>
<feature type="transmembrane region" description="Helical" evidence="7">
    <location>
        <begin position="53"/>
        <end position="73"/>
    </location>
</feature>
<comment type="similarity">
    <text evidence="2">Belongs to the resistance-nodulation-cell division (RND) (TC 2.A.6) family. MmpL subfamily.</text>
</comment>
<keyword evidence="10" id="KW-1185">Reference proteome</keyword>
<feature type="transmembrane region" description="Helical" evidence="7">
    <location>
        <begin position="571"/>
        <end position="588"/>
    </location>
</feature>
<dbReference type="eggNOG" id="COG1033">
    <property type="taxonomic scope" value="Bacteria"/>
</dbReference>
<feature type="transmembrane region" description="Helical" evidence="7">
    <location>
        <begin position="701"/>
        <end position="727"/>
    </location>
</feature>
<feature type="transmembrane region" description="Helical" evidence="7">
    <location>
        <begin position="628"/>
        <end position="646"/>
    </location>
</feature>
<comment type="caution">
    <text evidence="9">The sequence shown here is derived from an EMBL/GenBank/DDBJ whole genome shotgun (WGS) entry which is preliminary data.</text>
</comment>
<dbReference type="Proteomes" id="UP000004816">
    <property type="component" value="Unassembled WGS sequence"/>
</dbReference>
<feature type="domain" description="Membrane transport protein MMPL" evidence="8">
    <location>
        <begin position="1"/>
        <end position="182"/>
    </location>
</feature>
<dbReference type="Gene3D" id="1.20.1640.10">
    <property type="entry name" value="Multidrug efflux transporter AcrB transmembrane domain"/>
    <property type="match status" value="2"/>
</dbReference>
<accession>U1M114</accession>
<feature type="transmembrane region" description="Helical" evidence="7">
    <location>
        <begin position="667"/>
        <end position="689"/>
    </location>
</feature>
<dbReference type="HOGENOM" id="CLU_005108_3_2_11"/>
<comment type="subcellular location">
    <subcellularLocation>
        <location evidence="1">Cell membrane</location>
        <topology evidence="1">Multi-pass membrane protein</topology>
    </subcellularLocation>
</comment>
<keyword evidence="4 7" id="KW-0812">Transmembrane</keyword>
<dbReference type="EMBL" id="ACZI02000003">
    <property type="protein sequence ID" value="ERG69097.1"/>
    <property type="molecule type" value="Genomic_DNA"/>
</dbReference>
<organism evidence="9 10">
    <name type="scientific">Segniliparus rugosus (strain ATCC BAA-974 / DSM 45345 / CCUG 50838 / CIP 108380 / JCM 13579 / CDC 945)</name>
    <dbReference type="NCBI Taxonomy" id="679197"/>
    <lineage>
        <taxon>Bacteria</taxon>
        <taxon>Bacillati</taxon>
        <taxon>Actinomycetota</taxon>
        <taxon>Actinomycetes</taxon>
        <taxon>Mycobacteriales</taxon>
        <taxon>Segniliparaceae</taxon>
        <taxon>Segniliparus</taxon>
    </lineage>
</organism>
<proteinExistence type="inferred from homology"/>
<reference evidence="9 10" key="1">
    <citation type="journal article" date="2011" name="Stand. Genomic Sci.">
        <title>High quality draft genome sequence of Segniliparus rugosus CDC 945(T)= (ATCC BAA-974(T)).</title>
        <authorList>
            <person name="Earl A.M."/>
            <person name="Desjardins C.A."/>
            <person name="Fitzgerald M.G."/>
            <person name="Arachchi H.M."/>
            <person name="Zeng Q."/>
            <person name="Mehta T."/>
            <person name="Griggs A."/>
            <person name="Birren B.W."/>
            <person name="Toney N.C."/>
            <person name="Carr J."/>
            <person name="Posey J."/>
            <person name="Butler W.R."/>
        </authorList>
    </citation>
    <scope>NUCLEOTIDE SEQUENCE [LARGE SCALE GENOMIC DNA]</scope>
    <source>
        <strain evidence="10">ATCC BAA-974 / DSM 45345 / CCUG 50838 / CIP 108380 / JCM 13579 / CDC 945</strain>
    </source>
</reference>
<evidence type="ECO:0000256" key="6">
    <source>
        <dbReference type="ARBA" id="ARBA00023136"/>
    </source>
</evidence>
<dbReference type="eggNOG" id="COG2409">
    <property type="taxonomic scope" value="Bacteria"/>
</dbReference>
<feature type="transmembrane region" description="Helical" evidence="7">
    <location>
        <begin position="94"/>
        <end position="117"/>
    </location>
</feature>
<dbReference type="Pfam" id="PF03176">
    <property type="entry name" value="MMPL"/>
    <property type="match status" value="2"/>
</dbReference>
<keyword evidence="5 7" id="KW-1133">Transmembrane helix</keyword>
<dbReference type="AlphaFoldDB" id="U1M114"/>
<dbReference type="InterPro" id="IPR050545">
    <property type="entry name" value="Mycobact_MmpL"/>
</dbReference>
<gene>
    <name evidence="9" type="ORF">HMPREF9336_04241</name>
</gene>
<evidence type="ECO:0000256" key="7">
    <source>
        <dbReference type="SAM" id="Phobius"/>
    </source>
</evidence>
<keyword evidence="3" id="KW-1003">Cell membrane</keyword>
<evidence type="ECO:0000313" key="10">
    <source>
        <dbReference type="Proteomes" id="UP000004816"/>
    </source>
</evidence>
<feature type="transmembrane region" description="Helical" evidence="7">
    <location>
        <begin position="123"/>
        <end position="148"/>
    </location>
</feature>
<evidence type="ECO:0000256" key="4">
    <source>
        <dbReference type="ARBA" id="ARBA00022692"/>
    </source>
</evidence>
<feature type="domain" description="Membrane transport protein MMPL" evidence="8">
    <location>
        <begin position="407"/>
        <end position="734"/>
    </location>
</feature>
<evidence type="ECO:0000256" key="2">
    <source>
        <dbReference type="ARBA" id="ARBA00010157"/>
    </source>
</evidence>
<dbReference type="GO" id="GO:0005886">
    <property type="term" value="C:plasma membrane"/>
    <property type="evidence" value="ECO:0007669"/>
    <property type="project" value="UniProtKB-SubCell"/>
</dbReference>
<dbReference type="InterPro" id="IPR004869">
    <property type="entry name" value="MMPL_dom"/>
</dbReference>
<evidence type="ECO:0000259" key="8">
    <source>
        <dbReference type="Pfam" id="PF03176"/>
    </source>
</evidence>
<protein>
    <recommendedName>
        <fullName evidence="8">Membrane transport protein MMPL domain-containing protein</fullName>
    </recommendedName>
</protein>
<evidence type="ECO:0000256" key="1">
    <source>
        <dbReference type="ARBA" id="ARBA00004651"/>
    </source>
</evidence>
<dbReference type="STRING" id="679197.HMPREF9336_04241"/>
<name>U1M114_SEGRC</name>
<dbReference type="PANTHER" id="PTHR33406">
    <property type="entry name" value="MEMBRANE PROTEIN MJ1562-RELATED"/>
    <property type="match status" value="1"/>
</dbReference>
<feature type="transmembrane region" description="Helical" evidence="7">
    <location>
        <begin position="595"/>
        <end position="616"/>
    </location>
</feature>
<keyword evidence="6 7" id="KW-0472">Membrane</keyword>
<evidence type="ECO:0000256" key="5">
    <source>
        <dbReference type="ARBA" id="ARBA00022989"/>
    </source>
</evidence>
<sequence>MLIAILLLLIYRSPSVTLLSLITLGLVIAVAIPAVNLLVKATLLPTSLFTNAIMGALLIGAATDYSIFFIGRYQEGRRAGKSVERAYRAAYRGVAPVILASGLTVSGGMACMGFAQLDVLKSLGLPCAFGLAIATLYSVTATPAMLLIGAKRFGLFDPGKHGETTSIWRRVGVRVARWPKPVCAAACGTLAVFMLAIPTAEFNYDEIAFIPKKLQSVEGMQAMQSHFPSTQLYPDTVLIQSTHDLRNSSDIGLLDQVAQRVSQMPDVTAVQWLTRPTGVPLTQTSLGYGIGYAGAMLSQNAALIKDRVAQLHTLTDNLNAIIDTIDGLQGKLDAAGRQTGGLKSSSSQLTTNFNKLNSQLHALRKLLQPAIDTTAANDLKQCLGDQECLGAAKAARGAIAGFATADQLSKSLKQLQSLVSSVGEGIASSSASIPVLTGSLSQLRDTVAAVNAAVEPLVAQLGIVAYLMQDIGKSSAGNGSFFYFPAALLGDPRIKPYVNVMFSPDGKSTRMIVMGKSSSYSSVGMARAGQLGPTATAALKGTPLEGSVVSVSGAAAMVADTHTILEHDEKVLLVAALTVIFTVVLFLLRSVVAASIVIVSVAISFLSTLGVSVLVWQHLLGLQLHWSIPAAVFAVLVAVGADYNLLVVSRFKEEMGAGVRTGVIRSVAGTGGVVTTAGMVFAMTTFSLLGSSLLHLAQLGFTIGIGLVIDTFVVRTFIVPTLAVMLGEKFWWPMRLKDLPA</sequence>
<evidence type="ECO:0000313" key="9">
    <source>
        <dbReference type="EMBL" id="ERG69097.1"/>
    </source>
</evidence>
<feature type="transmembrane region" description="Helical" evidence="7">
    <location>
        <begin position="178"/>
        <end position="197"/>
    </location>
</feature>
<dbReference type="PANTHER" id="PTHR33406:SF6">
    <property type="entry name" value="MEMBRANE PROTEIN YDGH-RELATED"/>
    <property type="match status" value="1"/>
</dbReference>